<dbReference type="RefSeq" id="XP_029232771.1">
    <property type="nucleotide sequence ID" value="XM_029367164.1"/>
</dbReference>
<feature type="transmembrane region" description="Helical" evidence="2">
    <location>
        <begin position="535"/>
        <end position="552"/>
    </location>
</feature>
<keyword evidence="2" id="KW-1133">Transmembrane helix</keyword>
<dbReference type="OrthoDB" id="252086at2759"/>
<feature type="transmembrane region" description="Helical" evidence="2">
    <location>
        <begin position="333"/>
        <end position="358"/>
    </location>
</feature>
<evidence type="ECO:0000256" key="2">
    <source>
        <dbReference type="SAM" id="Phobius"/>
    </source>
</evidence>
<feature type="transmembrane region" description="Helical" evidence="2">
    <location>
        <begin position="589"/>
        <end position="611"/>
    </location>
</feature>
<evidence type="ECO:0000313" key="3">
    <source>
        <dbReference type="EMBL" id="RNF27565.1"/>
    </source>
</evidence>
<comment type="caution">
    <text evidence="3">The sequence shown here is derived from an EMBL/GenBank/DDBJ whole genome shotgun (WGS) entry which is preliminary data.</text>
</comment>
<feature type="compositionally biased region" description="Polar residues" evidence="1">
    <location>
        <begin position="169"/>
        <end position="182"/>
    </location>
</feature>
<accession>A0A3R7PZV8</accession>
<reference evidence="3 4" key="1">
    <citation type="journal article" date="2018" name="BMC Genomics">
        <title>Genomic comparison of Trypanosoma conorhini and Trypanosoma rangeli to Trypanosoma cruzi strains of high and low virulence.</title>
        <authorList>
            <person name="Bradwell K.R."/>
            <person name="Koparde V.N."/>
            <person name="Matveyev A.V."/>
            <person name="Serrano M.G."/>
            <person name="Alves J.M."/>
            <person name="Parikh H."/>
            <person name="Huang B."/>
            <person name="Lee V."/>
            <person name="Espinosa-Alvarez O."/>
            <person name="Ortiz P.A."/>
            <person name="Costa-Martins A.G."/>
            <person name="Teixeira M.M."/>
            <person name="Buck G.A."/>
        </authorList>
    </citation>
    <scope>NUCLEOTIDE SEQUENCE [LARGE SCALE GENOMIC DNA]</scope>
    <source>
        <strain evidence="3 4">025E</strain>
    </source>
</reference>
<feature type="compositionally biased region" description="Polar residues" evidence="1">
    <location>
        <begin position="103"/>
        <end position="112"/>
    </location>
</feature>
<feature type="transmembrane region" description="Helical" evidence="2">
    <location>
        <begin position="403"/>
        <end position="420"/>
    </location>
</feature>
<feature type="transmembrane region" description="Helical" evidence="2">
    <location>
        <begin position="462"/>
        <end position="480"/>
    </location>
</feature>
<feature type="transmembrane region" description="Helical" evidence="2">
    <location>
        <begin position="427"/>
        <end position="450"/>
    </location>
</feature>
<protein>
    <submittedName>
        <fullName evidence="3">Uncharacterized protein</fullName>
    </submittedName>
</protein>
<keyword evidence="2" id="KW-0472">Membrane</keyword>
<sequence>MDRRKGPATAALGSSGSGGDEQPGQSVQQQQPRDAAGREGAEEPGGAGPERQLFYHVKMNEITNALLVPAEMLSAKLQPRTSLAAAEGYAASQLGREEEGDHSSVSSRSTGNGKLCEAMPASFSARPNRGCNTLKASLLQSPENTYYVEDTLVIGSMGRRGGLVERGNSAANEQQRQGSLTSPAREPASSPPIPIKGLPLPVVRSPLSSSWGQGSEVPCGSSLRGVTFHVQRPSRVERGVDNSSGDSVRLEEPLLAEEVSAGKKSTVKKKRVHFPDNVIKSVSVVQADDQLRLLVEYNRPWYAHLVLVVASAFFVLHWGFIALVTKPSPPSERMAACAVVSFVAFGFASVYLLAFLALTWRPDRDELEFLIDFSRNRPVIYVLLAGVASQLSLVAAFMFCGSIGSLVCFCCIPLVLTFLYEEYKQHAVSVLDGIGCILVVGSIVVFCVGIELENETEMYERIVPVCIALVGGAAMAFFLFQVRTVSRSVSNLLVMSSTITLATLLLLLVVYVTSAFTARIGASHQTLTQISSADFLNIILGALFLFLSWFTYHWSSLFFDRMTLSGSFSLGGPMSLLVFHLLSLPTASLPYEVAGGVAMVIGCALVLYSGYRFRQNVEVRIELERE</sequence>
<keyword evidence="4" id="KW-1185">Reference proteome</keyword>
<feature type="region of interest" description="Disordered" evidence="1">
    <location>
        <begin position="1"/>
        <end position="49"/>
    </location>
</feature>
<gene>
    <name evidence="3" type="ORF">Tco025E_00215</name>
</gene>
<feature type="transmembrane region" description="Helical" evidence="2">
    <location>
        <begin position="379"/>
        <end position="397"/>
    </location>
</feature>
<keyword evidence="2" id="KW-0812">Transmembrane</keyword>
<organism evidence="3 4">
    <name type="scientific">Trypanosoma conorhini</name>
    <dbReference type="NCBI Taxonomy" id="83891"/>
    <lineage>
        <taxon>Eukaryota</taxon>
        <taxon>Discoba</taxon>
        <taxon>Euglenozoa</taxon>
        <taxon>Kinetoplastea</taxon>
        <taxon>Metakinetoplastina</taxon>
        <taxon>Trypanosomatida</taxon>
        <taxon>Trypanosomatidae</taxon>
        <taxon>Trypanosoma</taxon>
    </lineage>
</organism>
<dbReference type="AlphaFoldDB" id="A0A3R7PZV8"/>
<dbReference type="Proteomes" id="UP000284403">
    <property type="component" value="Unassembled WGS sequence"/>
</dbReference>
<feature type="transmembrane region" description="Helical" evidence="2">
    <location>
        <begin position="492"/>
        <end position="515"/>
    </location>
</feature>
<dbReference type="EMBL" id="MKKU01000003">
    <property type="protein sequence ID" value="RNF27565.1"/>
    <property type="molecule type" value="Genomic_DNA"/>
</dbReference>
<feature type="transmembrane region" description="Helical" evidence="2">
    <location>
        <begin position="301"/>
        <end position="321"/>
    </location>
</feature>
<proteinExistence type="predicted"/>
<feature type="region of interest" description="Disordered" evidence="1">
    <location>
        <begin position="169"/>
        <end position="197"/>
    </location>
</feature>
<dbReference type="GeneID" id="40313826"/>
<evidence type="ECO:0000313" key="4">
    <source>
        <dbReference type="Proteomes" id="UP000284403"/>
    </source>
</evidence>
<feature type="region of interest" description="Disordered" evidence="1">
    <location>
        <begin position="93"/>
        <end position="113"/>
    </location>
</feature>
<name>A0A3R7PZV8_9TRYP</name>
<feature type="compositionally biased region" description="Low complexity" evidence="1">
    <location>
        <begin position="22"/>
        <end position="31"/>
    </location>
</feature>
<evidence type="ECO:0000256" key="1">
    <source>
        <dbReference type="SAM" id="MobiDB-lite"/>
    </source>
</evidence>